<dbReference type="RefSeq" id="WP_346057124.1">
    <property type="nucleotide sequence ID" value="NZ_BAAAOP010000001.1"/>
</dbReference>
<dbReference type="InterPro" id="IPR025447">
    <property type="entry name" value="DUF4192"/>
</dbReference>
<name>A0ABP5MYG0_9MICO</name>
<feature type="region of interest" description="Disordered" evidence="1">
    <location>
        <begin position="194"/>
        <end position="215"/>
    </location>
</feature>
<comment type="caution">
    <text evidence="2">The sequence shown here is derived from an EMBL/GenBank/DDBJ whole genome shotgun (WGS) entry which is preliminary data.</text>
</comment>
<dbReference type="EMBL" id="BAAAOP010000001">
    <property type="protein sequence ID" value="GAA2185628.1"/>
    <property type="molecule type" value="Genomic_DNA"/>
</dbReference>
<feature type="region of interest" description="Disordered" evidence="1">
    <location>
        <begin position="421"/>
        <end position="440"/>
    </location>
</feature>
<evidence type="ECO:0000256" key="1">
    <source>
        <dbReference type="SAM" id="MobiDB-lite"/>
    </source>
</evidence>
<dbReference type="Proteomes" id="UP001501084">
    <property type="component" value="Unassembled WGS sequence"/>
</dbReference>
<reference evidence="3" key="1">
    <citation type="journal article" date="2019" name="Int. J. Syst. Evol. Microbiol.">
        <title>The Global Catalogue of Microorganisms (GCM) 10K type strain sequencing project: providing services to taxonomists for standard genome sequencing and annotation.</title>
        <authorList>
            <consortium name="The Broad Institute Genomics Platform"/>
            <consortium name="The Broad Institute Genome Sequencing Center for Infectious Disease"/>
            <person name="Wu L."/>
            <person name="Ma J."/>
        </authorList>
    </citation>
    <scope>NUCLEOTIDE SEQUENCE [LARGE SCALE GENOMIC DNA]</scope>
    <source>
        <strain evidence="3">JCM 14919</strain>
    </source>
</reference>
<evidence type="ECO:0008006" key="4">
    <source>
        <dbReference type="Google" id="ProtNLM"/>
    </source>
</evidence>
<proteinExistence type="predicted"/>
<evidence type="ECO:0000313" key="3">
    <source>
        <dbReference type="Proteomes" id="UP001501084"/>
    </source>
</evidence>
<keyword evidence="3" id="KW-1185">Reference proteome</keyword>
<dbReference type="Pfam" id="PF13830">
    <property type="entry name" value="DUF4192"/>
    <property type="match status" value="1"/>
</dbReference>
<evidence type="ECO:0000313" key="2">
    <source>
        <dbReference type="EMBL" id="GAA2185628.1"/>
    </source>
</evidence>
<gene>
    <name evidence="2" type="ORF">GCM10009786_02820</name>
</gene>
<protein>
    <recommendedName>
        <fullName evidence="4">DUF4192 family protein</fullName>
    </recommendedName>
</protein>
<accession>A0ABP5MYG0</accession>
<sequence length="440" mass="48068">MTERESDPRPVIRCSGTADFLAALPYLTGFTATDSLFVICFIGARSGPAVRIDLPRSDDPGDALAILDLMSELAHDLSAMHEHPVAVAVVIVSNASFDVTGPPPWQRLARRIERRLRRDGVEIRELCLLAADGWLSFLDPRPPLAGRPLSEIAESPVIRGPLRQIEAPVELQRLGEIPTADPARAAALARALEHHPPSDFPGSERVPPLRSESGSTSDSYFAWISEAAESTRDLCADGPLSSDAAARLVRNSAHSDRWLIIALGLLTRPEFPLELAAELPIGRFTGVPVELEIDLPPLTDEPAAGLRTECRANTSAGRERTRVAASDWSIFRILDGACPEFTEHGRLRGVLARLRETMSETPEPLRPGMLALSAWLWWLQGNQSVARRQAHEALAIDAGHELATMVHRLTTKPLYRRLTATRSTSLGGAQQTQSRRAAPR</sequence>
<organism evidence="2 3">
    <name type="scientific">Leucobacter alluvii</name>
    <dbReference type="NCBI Taxonomy" id="340321"/>
    <lineage>
        <taxon>Bacteria</taxon>
        <taxon>Bacillati</taxon>
        <taxon>Actinomycetota</taxon>
        <taxon>Actinomycetes</taxon>
        <taxon>Micrococcales</taxon>
        <taxon>Microbacteriaceae</taxon>
        <taxon>Leucobacter</taxon>
    </lineage>
</organism>